<dbReference type="InterPro" id="IPR044674">
    <property type="entry name" value="EDEM1/2/3"/>
</dbReference>
<feature type="compositionally biased region" description="Acidic residues" evidence="8">
    <location>
        <begin position="1224"/>
        <end position="1237"/>
    </location>
</feature>
<evidence type="ECO:0000256" key="1">
    <source>
        <dbReference type="ARBA" id="ARBA00004240"/>
    </source>
</evidence>
<keyword evidence="3" id="KW-0256">Endoplasmic reticulum</keyword>
<dbReference type="InterPro" id="IPR003137">
    <property type="entry name" value="PA_domain"/>
</dbReference>
<evidence type="ECO:0000256" key="9">
    <source>
        <dbReference type="SAM" id="Phobius"/>
    </source>
</evidence>
<dbReference type="GO" id="GO:0005509">
    <property type="term" value="F:calcium ion binding"/>
    <property type="evidence" value="ECO:0007669"/>
    <property type="project" value="InterPro"/>
</dbReference>
<dbReference type="GO" id="GO:1904380">
    <property type="term" value="P:endoplasmic reticulum mannose trimming"/>
    <property type="evidence" value="ECO:0007669"/>
    <property type="project" value="InterPro"/>
</dbReference>
<feature type="region of interest" description="Disordered" evidence="8">
    <location>
        <begin position="1119"/>
        <end position="1143"/>
    </location>
</feature>
<evidence type="ECO:0000256" key="4">
    <source>
        <dbReference type="ARBA" id="ARBA00023180"/>
    </source>
</evidence>
<dbReference type="CDD" id="cd00538">
    <property type="entry name" value="PA"/>
    <property type="match status" value="1"/>
</dbReference>
<dbReference type="SUPFAM" id="SSF48225">
    <property type="entry name" value="Seven-hairpin glycosidases"/>
    <property type="match status" value="2"/>
</dbReference>
<evidence type="ECO:0000256" key="6">
    <source>
        <dbReference type="PIRSR" id="PIRSR601382-2"/>
    </source>
</evidence>
<reference evidence="11" key="1">
    <citation type="submission" date="2020-06" db="EMBL/GenBank/DDBJ databases">
        <authorList>
            <consortium name="Plant Systems Biology data submission"/>
        </authorList>
    </citation>
    <scope>NUCLEOTIDE SEQUENCE</scope>
    <source>
        <strain evidence="11">D6</strain>
    </source>
</reference>
<evidence type="ECO:0000256" key="7">
    <source>
        <dbReference type="RuleBase" id="RU361193"/>
    </source>
</evidence>
<feature type="active site" evidence="5">
    <location>
        <position position="768"/>
    </location>
</feature>
<evidence type="ECO:0000313" key="11">
    <source>
        <dbReference type="EMBL" id="CAB9506721.1"/>
    </source>
</evidence>
<dbReference type="Proteomes" id="UP001153069">
    <property type="component" value="Unassembled WGS sequence"/>
</dbReference>
<dbReference type="PRINTS" id="PR00747">
    <property type="entry name" value="GLYHDRLASE47"/>
</dbReference>
<feature type="region of interest" description="Disordered" evidence="8">
    <location>
        <begin position="1382"/>
        <end position="1421"/>
    </location>
</feature>
<comment type="cofactor">
    <cofactor evidence="6">
        <name>Ca(2+)</name>
        <dbReference type="ChEBI" id="CHEBI:29108"/>
    </cofactor>
</comment>
<dbReference type="GO" id="GO:0016020">
    <property type="term" value="C:membrane"/>
    <property type="evidence" value="ECO:0007669"/>
    <property type="project" value="InterPro"/>
</dbReference>
<keyword evidence="7" id="KW-0326">Glycosidase</keyword>
<accession>A0A9N8DQK3</accession>
<dbReference type="OrthoDB" id="8118055at2759"/>
<gene>
    <name evidence="11" type="ORF">SEMRO_276_G106070.1</name>
</gene>
<dbReference type="GO" id="GO:0005975">
    <property type="term" value="P:carbohydrate metabolic process"/>
    <property type="evidence" value="ECO:0007669"/>
    <property type="project" value="InterPro"/>
</dbReference>
<evidence type="ECO:0000256" key="2">
    <source>
        <dbReference type="ARBA" id="ARBA00007658"/>
    </source>
</evidence>
<feature type="transmembrane region" description="Helical" evidence="9">
    <location>
        <begin position="41"/>
        <end position="59"/>
    </location>
</feature>
<feature type="compositionally biased region" description="Basic and acidic residues" evidence="8">
    <location>
        <begin position="191"/>
        <end position="201"/>
    </location>
</feature>
<feature type="active site" description="Proton donor" evidence="5">
    <location>
        <position position="743"/>
    </location>
</feature>
<dbReference type="GO" id="GO:0044322">
    <property type="term" value="C:endoplasmic reticulum quality control compartment"/>
    <property type="evidence" value="ECO:0007669"/>
    <property type="project" value="GOC"/>
</dbReference>
<keyword evidence="12" id="KW-1185">Reference proteome</keyword>
<dbReference type="Pfam" id="PF02225">
    <property type="entry name" value="PA"/>
    <property type="match status" value="1"/>
</dbReference>
<feature type="binding site" evidence="6">
    <location>
        <position position="876"/>
    </location>
    <ligand>
        <name>Ca(2+)</name>
        <dbReference type="ChEBI" id="CHEBI:29108"/>
    </ligand>
</feature>
<dbReference type="Pfam" id="PF01532">
    <property type="entry name" value="Glyco_hydro_47"/>
    <property type="match status" value="2"/>
</dbReference>
<feature type="compositionally biased region" description="Low complexity" evidence="8">
    <location>
        <begin position="166"/>
        <end position="190"/>
    </location>
</feature>
<protein>
    <recommendedName>
        <fullName evidence="7">alpha-1,2-Mannosidase</fullName>
        <ecNumber evidence="7">3.2.1.-</ecNumber>
    </recommendedName>
</protein>
<dbReference type="GO" id="GO:0004571">
    <property type="term" value="F:mannosyl-oligosaccharide 1,2-alpha-mannosidase activity"/>
    <property type="evidence" value="ECO:0007669"/>
    <property type="project" value="InterPro"/>
</dbReference>
<name>A0A9N8DQK3_9STRA</name>
<evidence type="ECO:0000313" key="12">
    <source>
        <dbReference type="Proteomes" id="UP001153069"/>
    </source>
</evidence>
<keyword evidence="9" id="KW-1133">Transmembrane helix</keyword>
<keyword evidence="6" id="KW-0106">Calcium</keyword>
<feature type="active site" evidence="5">
    <location>
        <position position="643"/>
    </location>
</feature>
<keyword evidence="4" id="KW-0325">Glycoprotein</keyword>
<sequence length="1588" mass="176794">MRGPSSEDLVMNAGTQHPGRLQLHDSHNSKRKRRRRTTSRWVFSFPSVVLWVTLLSSGWRGPSLAVVGPVVNAQEESMTTTTSTLDEERSDVDMETDEIMNAFLKTLRLSSYLDLIVQATHEKKPVNSNRGGPPVMIGRRRSLMEHSLHHHYSVQYLQQLKKRRTSTTTISSTSSSSSSSEDSSSSSSSSEDSRSSDEEQKQQQQAQNQKREAELREVLNAFLYLTPLEAHVKANPQRQQHNSATSNMVGMPPFPPSASRANAQLLKDMFYRSYNAYMEHSFPAAELLPLTCQPGTFDLVRLPALTLIDALDTLIVLGDSLEFAKSVERLRAFHREHLKSDGSGGIFAVNQNVSLFETTIRVLGGLLSAHQMAVAYLRNQQQPDRGAQQQQHVLPPVFLKDVFDSTSADVYLQPPEHVQRILEQHAQKYLTDTKGTCTVANPAAKAGNDNNPEDLEIHHADNNHHSEVVVDVNSNHEDWREHCGAGVLALEDCAASKAPKNNAKQQQQQAVNQTVARLQKERLLREPQWEYDGFLLDLALDIGERLLPAFDTRTGIPYGTVNLLSGVPSGETTVASLAGGGTLSLEMELLSRLTGDLRFGRAAKLAIRALWVRRSNLNLLGKHIDIQRGTWTENLSGIGSNSDSFLEYLLKHYLLFPEEEDFWTMLQAAYTGIFKDARLGEWYADVDMKTGKQAWPKGMIKRVLESLMAFYPGMQTLLGEHVPAARSLNSFFMVREFLGFLPERFSYSNWKVDGGISSGAAKYPLRPELLESCYFMHRVTKKDGASSEASSSWQWAADFALHHLERLTRAKCGYASVRGLNPSTGSLHNYQHSEHVKLFNEMPSFFLSETIKYLYLTFDDDNIIHKDKDREWIFTTEAHPIHHVPTFEQQQESTQKDEEEDESVHLAQVKDRLRKKLKVLKYHKAHRTFSSSRSKPPTDNLVSAYYLAEELWADNTQPRKYRGSIKEVIDEIYTSEEQNTYDPEWHPVKSFFGEEVTMVDPMQQQNKEHLYEEDNNLAHMTWSSVGVGSGYGLRKACPNTYAPELTWLHALNGGALDYTDIYVTSMSESDGDYPFAETVHLLVTSAEALSVHGSGVYLGMMDSSVQASEQCPIVPQANNAHTRATDSTSTESSPEQLLGETSNDVGDGDVPEAAIQHVELAGLGTFEIKAFPEGSGFIMKHMDSGESIMATFIADAFDGISAQDVTLMVYASMPRTKMLVTSNETDDIQESSDDSDDVGYTKDAKDDETPVPTWRRVGPRLASLFKKKNPNTDEVPHMEPGEPERAVVIADLHNHAFHCDVNIIRRPLSMKQDSDYSTTETEDNDDARTSTNADELVATVPCAPALFGPTLVSKLVESNGALIERPIFPPNEADEFGCGTQDGEEIPTVTPVREKEPRSNEDNFSEVEAHDDNAADDQSGSCENKTIQLVQRGECSFYAKAANQKKHVNAEGVIVINNDDLELFIMSNGGDEDVGVSEEEIPVSVLVTGMDGETLLGVIQSESLASNDETYMLAQISIYKQDPVVDDTGNLKQDSEDIAWPIVRGSGEALQILAEGGWGIHAMRKDGGSIKSIQGSNDLQIFLLKHSD</sequence>
<evidence type="ECO:0000256" key="8">
    <source>
        <dbReference type="SAM" id="MobiDB-lite"/>
    </source>
</evidence>
<keyword evidence="7" id="KW-0378">Hydrolase</keyword>
<dbReference type="EC" id="3.2.1.-" evidence="7"/>
<dbReference type="InterPro" id="IPR036026">
    <property type="entry name" value="Seven-hairpin_glycosidases"/>
</dbReference>
<feature type="region of interest" description="Disordered" evidence="8">
    <location>
        <begin position="1222"/>
        <end position="1253"/>
    </location>
</feature>
<feature type="active site" description="Proton donor" evidence="5">
    <location>
        <position position="357"/>
    </location>
</feature>
<dbReference type="PANTHER" id="PTHR45679">
    <property type="entry name" value="ER DEGRADATION-ENHANCING ALPHA-MANNOSIDASE-LIKE PROTEIN 2"/>
    <property type="match status" value="1"/>
</dbReference>
<feature type="region of interest" description="Disordered" evidence="8">
    <location>
        <begin position="1"/>
        <end position="36"/>
    </location>
</feature>
<evidence type="ECO:0000256" key="5">
    <source>
        <dbReference type="PIRSR" id="PIRSR601382-1"/>
    </source>
</evidence>
<dbReference type="InterPro" id="IPR001382">
    <property type="entry name" value="Glyco_hydro_47"/>
</dbReference>
<feature type="compositionally biased region" description="Basic and acidic residues" evidence="8">
    <location>
        <begin position="1392"/>
        <end position="1413"/>
    </location>
</feature>
<feature type="region of interest" description="Disordered" evidence="8">
    <location>
        <begin position="883"/>
        <end position="903"/>
    </location>
</feature>
<comment type="similarity">
    <text evidence="2 7">Belongs to the glycosyl hydrolase 47 family.</text>
</comment>
<feature type="domain" description="PA" evidence="10">
    <location>
        <begin position="1415"/>
        <end position="1493"/>
    </location>
</feature>
<proteinExistence type="inferred from homology"/>
<evidence type="ECO:0000259" key="10">
    <source>
        <dbReference type="Pfam" id="PF02225"/>
    </source>
</evidence>
<comment type="subcellular location">
    <subcellularLocation>
        <location evidence="1">Endoplasmic reticulum</location>
    </subcellularLocation>
</comment>
<keyword evidence="9" id="KW-0472">Membrane</keyword>
<dbReference type="InterPro" id="IPR012341">
    <property type="entry name" value="6hp_glycosidase-like_sf"/>
</dbReference>
<dbReference type="Gene3D" id="1.50.10.10">
    <property type="match status" value="2"/>
</dbReference>
<dbReference type="Gene3D" id="3.50.30.30">
    <property type="match status" value="1"/>
</dbReference>
<organism evidence="11 12">
    <name type="scientific">Seminavis robusta</name>
    <dbReference type="NCBI Taxonomy" id="568900"/>
    <lineage>
        <taxon>Eukaryota</taxon>
        <taxon>Sar</taxon>
        <taxon>Stramenopiles</taxon>
        <taxon>Ochrophyta</taxon>
        <taxon>Bacillariophyta</taxon>
        <taxon>Bacillariophyceae</taxon>
        <taxon>Bacillariophycidae</taxon>
        <taxon>Naviculales</taxon>
        <taxon>Naviculaceae</taxon>
        <taxon>Seminavis</taxon>
    </lineage>
</organism>
<feature type="region of interest" description="Disordered" evidence="8">
    <location>
        <begin position="159"/>
        <end position="211"/>
    </location>
</feature>
<keyword evidence="6" id="KW-0479">Metal-binding</keyword>
<dbReference type="EMBL" id="CAICTM010000275">
    <property type="protein sequence ID" value="CAB9506721.1"/>
    <property type="molecule type" value="Genomic_DNA"/>
</dbReference>
<dbReference type="PANTHER" id="PTHR45679:SF6">
    <property type="entry name" value="ER DEGRADATION-ENHANCING ALPHA-MANNOSIDASE-LIKE PROTEIN 2"/>
    <property type="match status" value="1"/>
</dbReference>
<evidence type="ECO:0000256" key="3">
    <source>
        <dbReference type="ARBA" id="ARBA00022824"/>
    </source>
</evidence>
<keyword evidence="9" id="KW-0812">Transmembrane</keyword>
<feature type="compositionally biased region" description="Basic and acidic residues" evidence="8">
    <location>
        <begin position="1239"/>
        <end position="1248"/>
    </location>
</feature>
<comment type="caution">
    <text evidence="11">The sequence shown here is derived from an EMBL/GenBank/DDBJ whole genome shotgun (WGS) entry which is preliminary data.</text>
</comment>